<organism evidence="5 6">
    <name type="scientific">Iodobacter ciconiae</name>
    <dbReference type="NCBI Taxonomy" id="2496266"/>
    <lineage>
        <taxon>Bacteria</taxon>
        <taxon>Pseudomonadati</taxon>
        <taxon>Pseudomonadota</taxon>
        <taxon>Betaproteobacteria</taxon>
        <taxon>Neisseriales</taxon>
        <taxon>Chitinibacteraceae</taxon>
        <taxon>Iodobacter</taxon>
    </lineage>
</organism>
<evidence type="ECO:0000256" key="1">
    <source>
        <dbReference type="ARBA" id="ARBA00005695"/>
    </source>
</evidence>
<dbReference type="AlphaFoldDB" id="A0A3S8ZNI5"/>
<name>A0A3S8ZNI5_9NEIS</name>
<dbReference type="Gene3D" id="3.40.190.10">
    <property type="entry name" value="Periplasmic binding protein-like II"/>
    <property type="match status" value="1"/>
</dbReference>
<dbReference type="PANTHER" id="PTHR30290:SF38">
    <property type="entry name" value="D,D-DIPEPTIDE-BINDING PERIPLASMIC PROTEIN DDPA-RELATED"/>
    <property type="match status" value="1"/>
</dbReference>
<comment type="similarity">
    <text evidence="1">Belongs to the bacterial solute-binding protein 5 family.</text>
</comment>
<evidence type="ECO:0000313" key="6">
    <source>
        <dbReference type="Proteomes" id="UP000282438"/>
    </source>
</evidence>
<evidence type="ECO:0000256" key="3">
    <source>
        <dbReference type="SAM" id="SignalP"/>
    </source>
</evidence>
<dbReference type="InterPro" id="IPR000914">
    <property type="entry name" value="SBP_5_dom"/>
</dbReference>
<evidence type="ECO:0000259" key="4">
    <source>
        <dbReference type="Pfam" id="PF00496"/>
    </source>
</evidence>
<dbReference type="Proteomes" id="UP000282438">
    <property type="component" value="Chromosome"/>
</dbReference>
<dbReference type="KEGG" id="iod:EJO50_00215"/>
<dbReference type="InterPro" id="IPR039424">
    <property type="entry name" value="SBP_5"/>
</dbReference>
<feature type="chain" id="PRO_5019082583" evidence="3">
    <location>
        <begin position="19"/>
        <end position="524"/>
    </location>
</feature>
<dbReference type="CDD" id="cd08493">
    <property type="entry name" value="PBP2_DppA_like"/>
    <property type="match status" value="1"/>
</dbReference>
<dbReference type="Pfam" id="PF00496">
    <property type="entry name" value="SBP_bac_5"/>
    <property type="match status" value="1"/>
</dbReference>
<dbReference type="GO" id="GO:0030288">
    <property type="term" value="C:outer membrane-bounded periplasmic space"/>
    <property type="evidence" value="ECO:0007669"/>
    <property type="project" value="TreeGrafter"/>
</dbReference>
<keyword evidence="2 3" id="KW-0732">Signal</keyword>
<dbReference type="GO" id="GO:0042938">
    <property type="term" value="P:dipeptide transport"/>
    <property type="evidence" value="ECO:0007669"/>
    <property type="project" value="TreeGrafter"/>
</dbReference>
<dbReference type="GO" id="GO:1904680">
    <property type="term" value="F:peptide transmembrane transporter activity"/>
    <property type="evidence" value="ECO:0007669"/>
    <property type="project" value="TreeGrafter"/>
</dbReference>
<dbReference type="EMBL" id="CP034433">
    <property type="protein sequence ID" value="AZN35046.1"/>
    <property type="molecule type" value="Genomic_DNA"/>
</dbReference>
<keyword evidence="6" id="KW-1185">Reference proteome</keyword>
<gene>
    <name evidence="5" type="ORF">EJO50_00215</name>
</gene>
<feature type="signal peptide" evidence="3">
    <location>
        <begin position="1"/>
        <end position="18"/>
    </location>
</feature>
<evidence type="ECO:0000256" key="2">
    <source>
        <dbReference type="ARBA" id="ARBA00022729"/>
    </source>
</evidence>
<dbReference type="PANTHER" id="PTHR30290">
    <property type="entry name" value="PERIPLASMIC BINDING COMPONENT OF ABC TRANSPORTER"/>
    <property type="match status" value="1"/>
</dbReference>
<dbReference type="InterPro" id="IPR030678">
    <property type="entry name" value="Peptide/Ni-bd"/>
</dbReference>
<accession>A0A3S8ZNI5</accession>
<dbReference type="Gene3D" id="3.90.76.10">
    <property type="entry name" value="Dipeptide-binding Protein, Domain 1"/>
    <property type="match status" value="1"/>
</dbReference>
<reference evidence="5 6" key="1">
    <citation type="submission" date="2018-12" db="EMBL/GenBank/DDBJ databases">
        <title>Complete genome sequence of Iodobacter sp. H11R3.</title>
        <authorList>
            <person name="Bae J.-W."/>
        </authorList>
    </citation>
    <scope>NUCLEOTIDE SEQUENCE [LARGE SCALE GENOMIC DNA]</scope>
    <source>
        <strain evidence="5 6">H11R3</strain>
    </source>
</reference>
<dbReference type="FunFam" id="3.40.190.10:FF:000036">
    <property type="entry name" value="Dipeptide ABC transporter, substrate-binding protein"/>
    <property type="match status" value="1"/>
</dbReference>
<dbReference type="Gene3D" id="3.10.105.10">
    <property type="entry name" value="Dipeptide-binding Protein, Domain 3"/>
    <property type="match status" value="1"/>
</dbReference>
<dbReference type="SUPFAM" id="SSF53850">
    <property type="entry name" value="Periplasmic binding protein-like II"/>
    <property type="match status" value="1"/>
</dbReference>
<dbReference type="GO" id="GO:0043190">
    <property type="term" value="C:ATP-binding cassette (ABC) transporter complex"/>
    <property type="evidence" value="ECO:0007669"/>
    <property type="project" value="InterPro"/>
</dbReference>
<feature type="domain" description="Solute-binding protein family 5" evidence="4">
    <location>
        <begin position="63"/>
        <end position="441"/>
    </location>
</feature>
<protein>
    <submittedName>
        <fullName evidence="5">ABC transporter substrate-binding protein</fullName>
    </submittedName>
</protein>
<evidence type="ECO:0000313" key="5">
    <source>
        <dbReference type="EMBL" id="AZN35046.1"/>
    </source>
</evidence>
<dbReference type="PIRSF" id="PIRSF002741">
    <property type="entry name" value="MppA"/>
    <property type="match status" value="1"/>
</dbReference>
<dbReference type="OrthoDB" id="9801799at2"/>
<proteinExistence type="inferred from homology"/>
<dbReference type="RefSeq" id="WP_125971022.1">
    <property type="nucleotide sequence ID" value="NZ_CP034433.1"/>
</dbReference>
<sequence length="524" mass="58352">MRLISSLFVLLWAVTVEAKPLTVCTEASPDGFDVVQYNSLTTTNASADVLFNRLIDYDASARKLVPSLAEKWQISPDGLSYTFTLKKNIAFHRTDYFNPTRTLNADDVIFTFNRMLDSNHPWHKSAVNGYPHAQTFQLPKLIKSVNKIDEQTVRFELNAPEATFSALLTMGFASIYSAEYANQLLAAGKTANLNTKPIGTGPFVLKNYQKDSHIRFDVFTAYFGDKPKIDKLIYAITPDASVRVQKLKASECQIALSPKPQDVLAARQDKNIQAIETPAFSTAFIAFNSQHKPFDNAKVRQALNYAFDKNAYLKQVFDGTATAADGPYPPNTWSYINQEDYKYNPAKAKQLLAEAGFPNGFSTSIWIRPTGSSLNPNPRAGGELLQADLARIGVKAELKVIEWGELIKRAKAGEHDLLFMGWSGDNGDPDNFLTPQFSCSSIESGLNFARYCDPQLDKLINNGKKIANQATRAKLYTSAQKIIHDQALWIPLAHPITAVLTKPNIRGYKINPFSRQDFSSIIVK</sequence>